<proteinExistence type="predicted"/>
<protein>
    <recommendedName>
        <fullName evidence="3">Reverse transcriptase domain-containing protein</fullName>
    </recommendedName>
</protein>
<dbReference type="PANTHER" id="PTHR47331">
    <property type="entry name" value="PHD-TYPE DOMAIN-CONTAINING PROTEIN"/>
    <property type="match status" value="1"/>
</dbReference>
<dbReference type="AlphaFoldDB" id="A0A4Y2RN60"/>
<keyword evidence="2" id="KW-1185">Reference proteome</keyword>
<accession>A0A4Y2RN60</accession>
<dbReference type="Proteomes" id="UP000499080">
    <property type="component" value="Unassembled WGS sequence"/>
</dbReference>
<name>A0A4Y2RN60_ARAVE</name>
<sequence length="131" mass="15249">MRTLHKLAQDYEKSFPNTTKVIRENFYVDDLLTVPDSVPEAIRLVRDLIQVLGMRGFTLRKWACSDLRVVSDNSSEFKSFELDAEVEDKWVKLLGLLWSPSRDMLKLNISTFKSVTTKRNYFQPSEVFSIP</sequence>
<dbReference type="OrthoDB" id="6435060at2759"/>
<evidence type="ECO:0000313" key="2">
    <source>
        <dbReference type="Proteomes" id="UP000499080"/>
    </source>
</evidence>
<comment type="caution">
    <text evidence="1">The sequence shown here is derived from an EMBL/GenBank/DDBJ whole genome shotgun (WGS) entry which is preliminary data.</text>
</comment>
<evidence type="ECO:0008006" key="3">
    <source>
        <dbReference type="Google" id="ProtNLM"/>
    </source>
</evidence>
<evidence type="ECO:0000313" key="1">
    <source>
        <dbReference type="EMBL" id="GBN77264.1"/>
    </source>
</evidence>
<gene>
    <name evidence="1" type="ORF">AVEN_158372_1</name>
</gene>
<reference evidence="1 2" key="1">
    <citation type="journal article" date="2019" name="Sci. Rep.">
        <title>Orb-weaving spider Araneus ventricosus genome elucidates the spidroin gene catalogue.</title>
        <authorList>
            <person name="Kono N."/>
            <person name="Nakamura H."/>
            <person name="Ohtoshi R."/>
            <person name="Moran D.A.P."/>
            <person name="Shinohara A."/>
            <person name="Yoshida Y."/>
            <person name="Fujiwara M."/>
            <person name="Mori M."/>
            <person name="Tomita M."/>
            <person name="Arakawa K."/>
        </authorList>
    </citation>
    <scope>NUCLEOTIDE SEQUENCE [LARGE SCALE GENOMIC DNA]</scope>
</reference>
<dbReference type="EMBL" id="BGPR01017776">
    <property type="protein sequence ID" value="GBN77264.1"/>
    <property type="molecule type" value="Genomic_DNA"/>
</dbReference>
<organism evidence="1 2">
    <name type="scientific">Araneus ventricosus</name>
    <name type="common">Orbweaver spider</name>
    <name type="synonym">Epeira ventricosa</name>
    <dbReference type="NCBI Taxonomy" id="182803"/>
    <lineage>
        <taxon>Eukaryota</taxon>
        <taxon>Metazoa</taxon>
        <taxon>Ecdysozoa</taxon>
        <taxon>Arthropoda</taxon>
        <taxon>Chelicerata</taxon>
        <taxon>Arachnida</taxon>
        <taxon>Araneae</taxon>
        <taxon>Araneomorphae</taxon>
        <taxon>Entelegynae</taxon>
        <taxon>Araneoidea</taxon>
        <taxon>Araneidae</taxon>
        <taxon>Araneus</taxon>
    </lineage>
</organism>